<accession>A0ABR4NXB3</accession>
<evidence type="ECO:0000256" key="3">
    <source>
        <dbReference type="SAM" id="MobiDB-lite"/>
    </source>
</evidence>
<organism evidence="4 5">
    <name type="scientific">Nakaseomyces bracarensis</name>
    <dbReference type="NCBI Taxonomy" id="273131"/>
    <lineage>
        <taxon>Eukaryota</taxon>
        <taxon>Fungi</taxon>
        <taxon>Dikarya</taxon>
        <taxon>Ascomycota</taxon>
        <taxon>Saccharomycotina</taxon>
        <taxon>Saccharomycetes</taxon>
        <taxon>Saccharomycetales</taxon>
        <taxon>Saccharomycetaceae</taxon>
        <taxon>Nakaseomyces</taxon>
    </lineage>
</organism>
<dbReference type="InterPro" id="IPR008501">
    <property type="entry name" value="THOC7/Mft1"/>
</dbReference>
<comment type="subcellular location">
    <subcellularLocation>
        <location evidence="1">Nucleus</location>
    </subcellularLocation>
</comment>
<comment type="caution">
    <text evidence="4">The sequence shown here is derived from an EMBL/GenBank/DDBJ whole genome shotgun (WGS) entry which is preliminary data.</text>
</comment>
<dbReference type="Pfam" id="PF05615">
    <property type="entry name" value="THOC7"/>
    <property type="match status" value="1"/>
</dbReference>
<dbReference type="EMBL" id="JBEVYD010000004">
    <property type="protein sequence ID" value="KAL3233535.1"/>
    <property type="molecule type" value="Genomic_DNA"/>
</dbReference>
<evidence type="ECO:0000313" key="5">
    <source>
        <dbReference type="Proteomes" id="UP001623330"/>
    </source>
</evidence>
<keyword evidence="2" id="KW-0539">Nucleus</keyword>
<feature type="compositionally biased region" description="Acidic residues" evidence="3">
    <location>
        <begin position="298"/>
        <end position="311"/>
    </location>
</feature>
<keyword evidence="5" id="KW-1185">Reference proteome</keyword>
<gene>
    <name evidence="4" type="ORF">RNJ44_03575</name>
</gene>
<evidence type="ECO:0000313" key="4">
    <source>
        <dbReference type="EMBL" id="KAL3233535.1"/>
    </source>
</evidence>
<name>A0ABR4NXB3_9SACH</name>
<evidence type="ECO:0000256" key="1">
    <source>
        <dbReference type="ARBA" id="ARBA00004123"/>
    </source>
</evidence>
<feature type="compositionally biased region" description="Acidic residues" evidence="3">
    <location>
        <begin position="340"/>
        <end position="349"/>
    </location>
</feature>
<protein>
    <submittedName>
        <fullName evidence="4">THO complex subunit MFT1</fullName>
    </submittedName>
</protein>
<reference evidence="4 5" key="1">
    <citation type="submission" date="2024-05" db="EMBL/GenBank/DDBJ databases">
        <title>Long read based assembly of the Candida bracarensis genome reveals expanded adhesin content.</title>
        <authorList>
            <person name="Marcet-Houben M."/>
            <person name="Ksiezopolska E."/>
            <person name="Gabaldon T."/>
        </authorList>
    </citation>
    <scope>NUCLEOTIDE SEQUENCE [LARGE SCALE GENOMIC DNA]</scope>
    <source>
        <strain evidence="4 5">CBM6</strain>
    </source>
</reference>
<feature type="region of interest" description="Disordered" evidence="3">
    <location>
        <begin position="286"/>
        <end position="423"/>
    </location>
</feature>
<sequence>MSASEDQVNQVKDKVKFSDVDSPFTRYLEVLGKVVSMSDDMLGGTLDEEKLKEVMDQGNIQKLENAAEARFMDAQTNIDVKKIGYENWQTYNEKTMNLLKDGNEIDGETLDNLQNFQANLQERIQRVSDMYDSVKKVNKELASLSEGKSSLTVPRKEWEEELGQELTQKLIDRRYLQDKHGGNERKHLKLNTNSTYEADRFNVSNSNEKGSGDSKRFYDSANGETLTAYDDFSKGPAELKHIQSMLKDDIFRLKEEVESYKQKWMTDAELFTKISSSLRVELDKRENGLTYPAQQNNNDEEEVDSEEEDEDVGRFKRKVRESEDSLVPETDSRSDVDNSLGEEEEDDDGSSGSVSSYERDIENEEEDNLIHEHNDVKEEVVVQESMDDNNAYDTKSDRKDNITAVENQQGENTEKNSPPIDGI</sequence>
<dbReference type="Proteomes" id="UP001623330">
    <property type="component" value="Unassembled WGS sequence"/>
</dbReference>
<proteinExistence type="predicted"/>
<feature type="compositionally biased region" description="Basic and acidic residues" evidence="3">
    <location>
        <begin position="368"/>
        <end position="380"/>
    </location>
</feature>
<evidence type="ECO:0000256" key="2">
    <source>
        <dbReference type="ARBA" id="ARBA00023242"/>
    </source>
</evidence>